<dbReference type="EMBL" id="OZ034820">
    <property type="protein sequence ID" value="CAL1404504.1"/>
    <property type="molecule type" value="Genomic_DNA"/>
</dbReference>
<dbReference type="GO" id="GO:0008422">
    <property type="term" value="F:beta-glucosidase activity"/>
    <property type="evidence" value="ECO:0007669"/>
    <property type="project" value="UniProtKB-EC"/>
</dbReference>
<dbReference type="AlphaFoldDB" id="A0AAV2G1I3"/>
<evidence type="ECO:0000256" key="5">
    <source>
        <dbReference type="ARBA" id="ARBA00022801"/>
    </source>
</evidence>
<evidence type="ECO:0000256" key="4">
    <source>
        <dbReference type="ARBA" id="ARBA00022729"/>
    </source>
</evidence>
<evidence type="ECO:0000256" key="6">
    <source>
        <dbReference type="ARBA" id="ARBA00023295"/>
    </source>
</evidence>
<dbReference type="Gene3D" id="3.20.20.300">
    <property type="entry name" value="Glycoside hydrolase, family 3, N-terminal domain"/>
    <property type="match status" value="1"/>
</dbReference>
<dbReference type="InterPro" id="IPR036962">
    <property type="entry name" value="Glyco_hydro_3_N_sf"/>
</dbReference>
<keyword evidence="4" id="KW-0732">Signal</keyword>
<keyword evidence="6" id="KW-0326">Glycosidase</keyword>
<comment type="catalytic activity">
    <reaction evidence="1">
        <text>Hydrolysis of terminal, non-reducing beta-D-glucosyl residues with release of beta-D-glucose.</text>
        <dbReference type="EC" id="3.2.1.21"/>
    </reaction>
</comment>
<dbReference type="SUPFAM" id="SSF51445">
    <property type="entry name" value="(Trans)glycosidases"/>
    <property type="match status" value="1"/>
</dbReference>
<dbReference type="PANTHER" id="PTHR30620">
    <property type="entry name" value="PERIPLASMIC BETA-GLUCOSIDASE-RELATED"/>
    <property type="match status" value="1"/>
</dbReference>
<dbReference type="PANTHER" id="PTHR30620:SF16">
    <property type="entry name" value="LYSOSOMAL BETA GLUCOSIDASE"/>
    <property type="match status" value="1"/>
</dbReference>
<evidence type="ECO:0000256" key="1">
    <source>
        <dbReference type="ARBA" id="ARBA00000448"/>
    </source>
</evidence>
<organism evidence="7 8">
    <name type="scientific">Linum trigynum</name>
    <dbReference type="NCBI Taxonomy" id="586398"/>
    <lineage>
        <taxon>Eukaryota</taxon>
        <taxon>Viridiplantae</taxon>
        <taxon>Streptophyta</taxon>
        <taxon>Embryophyta</taxon>
        <taxon>Tracheophyta</taxon>
        <taxon>Spermatophyta</taxon>
        <taxon>Magnoliopsida</taxon>
        <taxon>eudicotyledons</taxon>
        <taxon>Gunneridae</taxon>
        <taxon>Pentapetalae</taxon>
        <taxon>rosids</taxon>
        <taxon>fabids</taxon>
        <taxon>Malpighiales</taxon>
        <taxon>Linaceae</taxon>
        <taxon>Linum</taxon>
    </lineage>
</organism>
<name>A0AAV2G1I3_9ROSI</name>
<reference evidence="7 8" key="1">
    <citation type="submission" date="2024-04" db="EMBL/GenBank/DDBJ databases">
        <authorList>
            <person name="Fracassetti M."/>
        </authorList>
    </citation>
    <scope>NUCLEOTIDE SEQUENCE [LARGE SCALE GENOMIC DNA]</scope>
</reference>
<evidence type="ECO:0000313" key="8">
    <source>
        <dbReference type="Proteomes" id="UP001497516"/>
    </source>
</evidence>
<dbReference type="Proteomes" id="UP001497516">
    <property type="component" value="Chromosome 7"/>
</dbReference>
<evidence type="ECO:0000256" key="3">
    <source>
        <dbReference type="ARBA" id="ARBA00012744"/>
    </source>
</evidence>
<dbReference type="GO" id="GO:0009251">
    <property type="term" value="P:glucan catabolic process"/>
    <property type="evidence" value="ECO:0007669"/>
    <property type="project" value="TreeGrafter"/>
</dbReference>
<accession>A0AAV2G1I3</accession>
<dbReference type="EC" id="3.2.1.21" evidence="3"/>
<gene>
    <name evidence="7" type="ORF">LTRI10_LOCUS44355</name>
</gene>
<protein>
    <recommendedName>
        <fullName evidence="3">beta-glucosidase</fullName>
        <ecNumber evidence="3">3.2.1.21</ecNumber>
    </recommendedName>
</protein>
<keyword evidence="8" id="KW-1185">Reference proteome</keyword>
<dbReference type="InterPro" id="IPR051915">
    <property type="entry name" value="Cellulose_Degrad_GH3"/>
</dbReference>
<evidence type="ECO:0000256" key="2">
    <source>
        <dbReference type="ARBA" id="ARBA00005336"/>
    </source>
</evidence>
<comment type="similarity">
    <text evidence="2">Belongs to the glycosyl hydrolase 3 family.</text>
</comment>
<keyword evidence="5" id="KW-0378">Hydrolase</keyword>
<evidence type="ECO:0000313" key="7">
    <source>
        <dbReference type="EMBL" id="CAL1404504.1"/>
    </source>
</evidence>
<sequence length="94" mass="10618">MGRMTLAEKLGQMTQIDRIIATHDVMKKYFIGSVLSRDDTVPDIRRNDPMKVNNTSAARWVMTVNKIQEAALSTRHGPWSQLQGNGISFRVCGR</sequence>
<proteinExistence type="inferred from homology"/>
<dbReference type="InterPro" id="IPR017853">
    <property type="entry name" value="GH"/>
</dbReference>